<feature type="transmembrane region" description="Helical" evidence="11">
    <location>
        <begin position="1131"/>
        <end position="1155"/>
    </location>
</feature>
<organism evidence="13 14">
    <name type="scientific">Hymenoscyphus fraxineus</name>
    <dbReference type="NCBI Taxonomy" id="746836"/>
    <lineage>
        <taxon>Eukaryota</taxon>
        <taxon>Fungi</taxon>
        <taxon>Dikarya</taxon>
        <taxon>Ascomycota</taxon>
        <taxon>Pezizomycotina</taxon>
        <taxon>Leotiomycetes</taxon>
        <taxon>Helotiales</taxon>
        <taxon>Helotiaceae</taxon>
        <taxon>Hymenoscyphus</taxon>
    </lineage>
</organism>
<feature type="transmembrane region" description="Helical" evidence="11">
    <location>
        <begin position="994"/>
        <end position="1012"/>
    </location>
</feature>
<feature type="transmembrane region" description="Helical" evidence="11">
    <location>
        <begin position="1167"/>
        <end position="1189"/>
    </location>
</feature>
<keyword evidence="6 11" id="KW-0812">Transmembrane</keyword>
<evidence type="ECO:0000256" key="11">
    <source>
        <dbReference type="SAM" id="Phobius"/>
    </source>
</evidence>
<feature type="domain" description="Chitin synthase N-terminal" evidence="12">
    <location>
        <begin position="714"/>
        <end position="775"/>
    </location>
</feature>
<feature type="region of interest" description="Disordered" evidence="10">
    <location>
        <begin position="1306"/>
        <end position="1328"/>
    </location>
</feature>
<keyword evidence="5" id="KW-0808">Transferase</keyword>
<feature type="transmembrane region" description="Helical" evidence="11">
    <location>
        <begin position="1243"/>
        <end position="1267"/>
    </location>
</feature>
<keyword evidence="14" id="KW-1185">Reference proteome</keyword>
<dbReference type="SUPFAM" id="SSF53448">
    <property type="entry name" value="Nucleotide-diphospho-sugar transferases"/>
    <property type="match status" value="1"/>
</dbReference>
<keyword evidence="4" id="KW-0328">Glycosyltransferase</keyword>
<dbReference type="InterPro" id="IPR013616">
    <property type="entry name" value="Chitin_synth_N"/>
</dbReference>
<evidence type="ECO:0000256" key="8">
    <source>
        <dbReference type="ARBA" id="ARBA00023136"/>
    </source>
</evidence>
<keyword evidence="9" id="KW-0961">Cell wall biogenesis/degradation</keyword>
<sequence>MPNNRDGMGDKPLPNPPVMSRKPPPSSHHRDPNPRRLSRTGSLKQNSSQQSQPQLPPRNQGVIGERAYSYPNEERMLRKESDQVRSQSPGKIAAPRSEAEGHPAAATSKGEKNRNGEREYDVIVGDVERELEPLAAELVETRRLLHETQKRYDESTAELSSRHIVDPFRKGDDIIAREIDGLRSDIRQWSKNFQQLGQRSGLTQVFKNLVNPPDPEYTFFKIVTPHYRRYMNPDGKGRSLLIQSFIWRKLMEEVFEKLVWAGGPCEGVGAGRWCTTYRAFDDLLLISKTTATDDYSEIQHQHWRSLTARTYAKSTKIHKLCVERRIKDIRKKISIDLKTCTDDKNIFGDNEHNKGVDNLQSIVKAAVNLDQLLWQQKAMFQFQLQLPPRQNRKPLSFDSSWMTAAGYETTKSDEERLMREGVVPNMYCVPALLKYAFPNSHLEATSVHLHTFLSCKMFTAQYLDISYGHATADACWLCRTAWNFFCIRWYTSVLLQPVNSSQPKIYGVRFFSKCATNRLARRGLMNPENASLQPHKLLVQSGTSSLIFDRLYSAHPKMDPRQHHDRRTSSGNLGRRNVRMPHIPDANLHEPYHYPTTDLESHDNYGDGPHGPQYDPHYDHPHEYAFDPLEHQRHSYHQQYETAPQDIPLLSRPLSGRETIYDPVHPDEEPHIPLHHEASQASFHQRPSLQATSTGISINSGIVSTDQIPQARMEHLVYDCPVPPKLLSQSKHVSEVGRDEFTHMRYTAATCDPADFVGEGFSLRQQLFGKPRRTELLIVVTMYNEDDVLFARTMAGVFQNVQYMCSLAGQHKGLWDNNGWKNIVVCIVSDGRAKINPRTRSVLSALGAYQHGVARQKVNDKPVTAHIYEYTTKVELQVKRDVVETKPGSEIPVQLLFCLKEENQKKINSHRWALQAFGEALQPTVVVLLDAGTRPGKQSIYQLWRAFELDPKCAGACGEIKAMLDGGKKLLNPLVATQNFEYKMSNILDKPMESAFGFISVLPGAFSAYRFLALQNDKREEGPLEKYFAGEKHHHDAGIFTKNMYLAEDRILCFELVAKRKSSWVLTYVSSATGETDVPEEMAELIKQRRRWLNGSFFAAVYALAHFYQIFRSSHSMSRKMMFMIEFAYQAISMIFSWFAVGNFFLVFRILTVALSDKNLLGKAGGILSVVTEWIYLASIVTCFVLSLGNTPDGSRRFYKFMVYVWGVIMLYLLFASVYITYKSVKEEVKDGKFTISDLVQNSIFFTLIVSLLSTYVLWIFISIVFLDPWHIVTSSLQYMLLTPTYTNVINVYAFCNTHDVSWGTRPDEKPTLPNAKVDAKTGEKTEEPGLNNTDLDDLYASALTSFSAPAQPEPVKINAKDEEEGFNRAFRSYVVLCWMFCNAALVAVVLGTGGLSRLRVSKGDNFAKSVEKTYLFVILWSVAGLSAFKFVGAMWYRIHRIFVH</sequence>
<dbReference type="InterPro" id="IPR004835">
    <property type="entry name" value="Chitin_synth"/>
</dbReference>
<evidence type="ECO:0000313" key="13">
    <source>
        <dbReference type="EMBL" id="CAG8952682.1"/>
    </source>
</evidence>
<dbReference type="GO" id="GO:0071555">
    <property type="term" value="P:cell wall organization"/>
    <property type="evidence" value="ECO:0007669"/>
    <property type="project" value="UniProtKB-KW"/>
</dbReference>
<accession>A0A9N9KVC1</accession>
<feature type="transmembrane region" description="Helical" evidence="11">
    <location>
        <begin position="1415"/>
        <end position="1437"/>
    </location>
</feature>
<feature type="compositionally biased region" description="Pro residues" evidence="10">
    <location>
        <begin position="13"/>
        <end position="26"/>
    </location>
</feature>
<evidence type="ECO:0000256" key="5">
    <source>
        <dbReference type="ARBA" id="ARBA00022679"/>
    </source>
</evidence>
<feature type="transmembrane region" description="Helical" evidence="11">
    <location>
        <begin position="1279"/>
        <end position="1296"/>
    </location>
</feature>
<dbReference type="GO" id="GO:0005886">
    <property type="term" value="C:plasma membrane"/>
    <property type="evidence" value="ECO:0007669"/>
    <property type="project" value="UniProtKB-SubCell"/>
</dbReference>
<evidence type="ECO:0000256" key="10">
    <source>
        <dbReference type="SAM" id="MobiDB-lite"/>
    </source>
</evidence>
<feature type="compositionally biased region" description="Basic and acidic residues" evidence="10">
    <location>
        <begin position="1318"/>
        <end position="1328"/>
    </location>
</feature>
<evidence type="ECO:0000256" key="6">
    <source>
        <dbReference type="ARBA" id="ARBA00022692"/>
    </source>
</evidence>
<dbReference type="EC" id="2.4.1.16" evidence="2"/>
<dbReference type="EMBL" id="CAJVRL010000047">
    <property type="protein sequence ID" value="CAG8952682.1"/>
    <property type="molecule type" value="Genomic_DNA"/>
</dbReference>
<protein>
    <recommendedName>
        <fullName evidence="2">chitin synthase</fullName>
        <ecNumber evidence="2">2.4.1.16</ecNumber>
    </recommendedName>
</protein>
<feature type="region of interest" description="Disordered" evidence="10">
    <location>
        <begin position="557"/>
        <end position="578"/>
    </location>
</feature>
<keyword evidence="7 11" id="KW-1133">Transmembrane helix</keyword>
<feature type="region of interest" description="Disordered" evidence="10">
    <location>
        <begin position="1"/>
        <end position="117"/>
    </location>
</feature>
<feature type="transmembrane region" description="Helical" evidence="11">
    <location>
        <begin position="1092"/>
        <end position="1111"/>
    </location>
</feature>
<evidence type="ECO:0000256" key="4">
    <source>
        <dbReference type="ARBA" id="ARBA00022676"/>
    </source>
</evidence>
<feature type="compositionally biased region" description="Basic and acidic residues" evidence="10">
    <location>
        <begin position="72"/>
        <end position="83"/>
    </location>
</feature>
<evidence type="ECO:0000256" key="2">
    <source>
        <dbReference type="ARBA" id="ARBA00012543"/>
    </source>
</evidence>
<evidence type="ECO:0000256" key="1">
    <source>
        <dbReference type="ARBA" id="ARBA00004651"/>
    </source>
</evidence>
<name>A0A9N9KVC1_9HELO</name>
<dbReference type="Pfam" id="PF01644">
    <property type="entry name" value="Chitin_synth_1"/>
    <property type="match status" value="1"/>
</dbReference>
<evidence type="ECO:0000256" key="9">
    <source>
        <dbReference type="ARBA" id="ARBA00023316"/>
    </source>
</evidence>
<reference evidence="13" key="1">
    <citation type="submission" date="2021-07" db="EMBL/GenBank/DDBJ databases">
        <authorList>
            <person name="Durling M."/>
        </authorList>
    </citation>
    <scope>NUCLEOTIDE SEQUENCE</scope>
</reference>
<dbReference type="CDD" id="cd04190">
    <property type="entry name" value="Chitin_synth_C"/>
    <property type="match status" value="1"/>
</dbReference>
<evidence type="ECO:0000259" key="12">
    <source>
        <dbReference type="Pfam" id="PF08407"/>
    </source>
</evidence>
<dbReference type="InterPro" id="IPR029044">
    <property type="entry name" value="Nucleotide-diphossugar_trans"/>
</dbReference>
<comment type="caution">
    <text evidence="13">The sequence shown here is derived from an EMBL/GenBank/DDBJ whole genome shotgun (WGS) entry which is preliminary data.</text>
</comment>
<dbReference type="GO" id="GO:0004100">
    <property type="term" value="F:chitin synthase activity"/>
    <property type="evidence" value="ECO:0007669"/>
    <property type="project" value="UniProtKB-EC"/>
</dbReference>
<comment type="subcellular location">
    <subcellularLocation>
        <location evidence="1">Cell membrane</location>
        <topology evidence="1">Multi-pass membrane protein</topology>
    </subcellularLocation>
</comment>
<dbReference type="PANTHER" id="PTHR22914">
    <property type="entry name" value="CHITIN SYNTHASE"/>
    <property type="match status" value="1"/>
</dbReference>
<keyword evidence="8 11" id="KW-0472">Membrane</keyword>
<proteinExistence type="predicted"/>
<feature type="transmembrane region" description="Helical" evidence="11">
    <location>
        <begin position="1374"/>
        <end position="1395"/>
    </location>
</feature>
<evidence type="ECO:0000313" key="14">
    <source>
        <dbReference type="Proteomes" id="UP000696280"/>
    </source>
</evidence>
<evidence type="ECO:0000256" key="3">
    <source>
        <dbReference type="ARBA" id="ARBA00022475"/>
    </source>
</evidence>
<keyword evidence="3" id="KW-1003">Cell membrane</keyword>
<dbReference type="Proteomes" id="UP000696280">
    <property type="component" value="Unassembled WGS sequence"/>
</dbReference>
<feature type="transmembrane region" description="Helical" evidence="11">
    <location>
        <begin position="1201"/>
        <end position="1222"/>
    </location>
</feature>
<feature type="compositionally biased region" description="Low complexity" evidence="10">
    <location>
        <begin position="45"/>
        <end position="60"/>
    </location>
</feature>
<evidence type="ECO:0000256" key="7">
    <source>
        <dbReference type="ARBA" id="ARBA00022989"/>
    </source>
</evidence>
<gene>
    <name evidence="13" type="ORF">HYFRA_00008924</name>
</gene>
<dbReference type="OrthoDB" id="26569at2759"/>
<dbReference type="GO" id="GO:0030428">
    <property type="term" value="C:cell septum"/>
    <property type="evidence" value="ECO:0007669"/>
    <property type="project" value="TreeGrafter"/>
</dbReference>
<dbReference type="Pfam" id="PF08407">
    <property type="entry name" value="Chitin_synth_1N"/>
    <property type="match status" value="1"/>
</dbReference>
<dbReference type="GO" id="GO:0006031">
    <property type="term" value="P:chitin biosynthetic process"/>
    <property type="evidence" value="ECO:0007669"/>
    <property type="project" value="TreeGrafter"/>
</dbReference>
<dbReference type="PANTHER" id="PTHR22914:SF9">
    <property type="entry name" value="CHITIN SYNTHASE 1"/>
    <property type="match status" value="1"/>
</dbReference>